<keyword evidence="2" id="KW-1003">Cell membrane</keyword>
<feature type="transmembrane region" description="Helical" evidence="7">
    <location>
        <begin position="1092"/>
        <end position="1113"/>
    </location>
</feature>
<dbReference type="AlphaFoldDB" id="A0A9D1SMM9"/>
<dbReference type="Proteomes" id="UP000824125">
    <property type="component" value="Unassembled WGS sequence"/>
</dbReference>
<evidence type="ECO:0000256" key="4">
    <source>
        <dbReference type="ARBA" id="ARBA00022989"/>
    </source>
</evidence>
<dbReference type="PANTHER" id="PTHR30287">
    <property type="entry name" value="MEMBRANE COMPONENT OF PREDICTED ABC SUPERFAMILY METABOLITE UPTAKE TRANSPORTER"/>
    <property type="match status" value="1"/>
</dbReference>
<feature type="coiled-coil region" evidence="6">
    <location>
        <begin position="471"/>
        <end position="607"/>
    </location>
</feature>
<dbReference type="Pfam" id="PF02687">
    <property type="entry name" value="FtsX"/>
    <property type="match status" value="2"/>
</dbReference>
<evidence type="ECO:0000313" key="10">
    <source>
        <dbReference type="Proteomes" id="UP000824125"/>
    </source>
</evidence>
<feature type="transmembrane region" description="Helical" evidence="7">
    <location>
        <begin position="1038"/>
        <end position="1059"/>
    </location>
</feature>
<evidence type="ECO:0000259" key="8">
    <source>
        <dbReference type="Pfam" id="PF02687"/>
    </source>
</evidence>
<evidence type="ECO:0000256" key="6">
    <source>
        <dbReference type="SAM" id="Coils"/>
    </source>
</evidence>
<evidence type="ECO:0000256" key="3">
    <source>
        <dbReference type="ARBA" id="ARBA00022692"/>
    </source>
</evidence>
<feature type="transmembrane region" description="Helical" evidence="7">
    <location>
        <begin position="802"/>
        <end position="823"/>
    </location>
</feature>
<keyword evidence="5 7" id="KW-0472">Membrane</keyword>
<keyword evidence="6" id="KW-0175">Coiled coil</keyword>
<evidence type="ECO:0000313" key="9">
    <source>
        <dbReference type="EMBL" id="HIU68552.1"/>
    </source>
</evidence>
<feature type="transmembrane region" description="Helical" evidence="7">
    <location>
        <begin position="20"/>
        <end position="37"/>
    </location>
</feature>
<keyword evidence="4 7" id="KW-1133">Transmembrane helix</keyword>
<organism evidence="9 10">
    <name type="scientific">Candidatus Scybalenecus merdavium</name>
    <dbReference type="NCBI Taxonomy" id="2840939"/>
    <lineage>
        <taxon>Bacteria</taxon>
        <taxon>Bacillati</taxon>
        <taxon>Bacillota</taxon>
        <taxon>Clostridia</taxon>
        <taxon>Eubacteriales</taxon>
        <taxon>Oscillospiraceae</taxon>
        <taxon>Oscillospiraceae incertae sedis</taxon>
        <taxon>Candidatus Scybalenecus</taxon>
    </lineage>
</organism>
<gene>
    <name evidence="9" type="ORF">IAD23_01165</name>
</gene>
<dbReference type="PANTHER" id="PTHR30287:SF1">
    <property type="entry name" value="INNER MEMBRANE PROTEIN"/>
    <property type="match status" value="1"/>
</dbReference>
<name>A0A9D1SMM9_9FIRM</name>
<dbReference type="InterPro" id="IPR038766">
    <property type="entry name" value="Membrane_comp_ABC_pdt"/>
</dbReference>
<feature type="domain" description="ABC3 transporter permease C-terminal" evidence="8">
    <location>
        <begin position="636"/>
        <end position="751"/>
    </location>
</feature>
<feature type="transmembrane region" description="Helical" evidence="7">
    <location>
        <begin position="690"/>
        <end position="715"/>
    </location>
</feature>
<reference evidence="9" key="2">
    <citation type="journal article" date="2021" name="PeerJ">
        <title>Extensive microbial diversity within the chicken gut microbiome revealed by metagenomics and culture.</title>
        <authorList>
            <person name="Gilroy R."/>
            <person name="Ravi A."/>
            <person name="Getino M."/>
            <person name="Pursley I."/>
            <person name="Horton D.L."/>
            <person name="Alikhan N.F."/>
            <person name="Baker D."/>
            <person name="Gharbi K."/>
            <person name="Hall N."/>
            <person name="Watson M."/>
            <person name="Adriaenssens E.M."/>
            <person name="Foster-Nyarko E."/>
            <person name="Jarju S."/>
            <person name="Secka A."/>
            <person name="Antonio M."/>
            <person name="Oren A."/>
            <person name="Chaudhuri R.R."/>
            <person name="La Ragione R."/>
            <person name="Hildebrand F."/>
            <person name="Pallen M.J."/>
        </authorList>
    </citation>
    <scope>NUCLEOTIDE SEQUENCE</scope>
    <source>
        <strain evidence="9">CHK176-6737</strain>
    </source>
</reference>
<feature type="transmembrane region" description="Helical" evidence="7">
    <location>
        <begin position="632"/>
        <end position="653"/>
    </location>
</feature>
<comment type="caution">
    <text evidence="9">The sequence shown here is derived from an EMBL/GenBank/DDBJ whole genome shotgun (WGS) entry which is preliminary data.</text>
</comment>
<keyword evidence="3 7" id="KW-0812">Transmembrane</keyword>
<feature type="domain" description="ABC3 transporter permease C-terminal" evidence="8">
    <location>
        <begin position="1042"/>
        <end position="1159"/>
    </location>
</feature>
<dbReference type="InterPro" id="IPR003838">
    <property type="entry name" value="ABC3_permease_C"/>
</dbReference>
<evidence type="ECO:0000256" key="5">
    <source>
        <dbReference type="ARBA" id="ARBA00023136"/>
    </source>
</evidence>
<evidence type="ECO:0000256" key="2">
    <source>
        <dbReference type="ARBA" id="ARBA00022475"/>
    </source>
</evidence>
<protein>
    <submittedName>
        <fullName evidence="9">FtsX-like permease family protein</fullName>
    </submittedName>
</protein>
<comment type="subcellular location">
    <subcellularLocation>
        <location evidence="1">Cell membrane</location>
        <topology evidence="1">Multi-pass membrane protein</topology>
    </subcellularLocation>
</comment>
<feature type="transmembrane region" description="Helical" evidence="7">
    <location>
        <begin position="727"/>
        <end position="749"/>
    </location>
</feature>
<reference evidence="9" key="1">
    <citation type="submission" date="2020-10" db="EMBL/GenBank/DDBJ databases">
        <authorList>
            <person name="Gilroy R."/>
        </authorList>
    </citation>
    <scope>NUCLEOTIDE SEQUENCE</scope>
    <source>
        <strain evidence="9">CHK176-6737</strain>
    </source>
</reference>
<sequence length="1168" mass="129076">MKKALFKETLRSISRSKARFISIIAIVALGISFFAGIKATAPDMKETAELYVQDTNMMDVRVISQAGLTEEDLEAMQQIDGVDTIVPGRFVDGILQADGKSIGDMDGSEMTVRAMGLDFAQAFDYAETGEASADYMNRVTLLEGRMPENENECLVDGSTLSAPEQFKVGAKIGIAGDGTNIENKMDVTEFTIVGIVRTPLYLSFERGYTNVGSGKLGTFIYVSNDVFNFDYYTEAYMTVSGAANYSTYSEEYDEFITPVVEALKDLESVRLPLRVEALREEYTPIVADGEAELAEQEANYDQQVADAEAQIAEMKDLAENGQAKIDAKKKEFNDSLSAAQKEIYDGTDEYNSQYAEWREKYDQLNEAKLNLTKLETATDDYNSAKAQLDNAKSQIDSANQQIEATEEIVVGLNNSLEYFQNYQNDQEQTIKDWITGVGLPEDVADTIYDSFSSLTAMGTAEEMIAYMEPMLKQYNETLNQQKQQLAQATAEYNENKAKLDAASAIISQYQNAKQEVTEAEIELEEYERQLNDAGVDLKVGQLELNSNQQQLQSQISMAEMQLAAAQTQLETAEAELEAQKQSGAEELEKARMDLKEAQDLLASLDTAEWMIQNRDDQPGFAGYEQTADRMDALAQVFPIFFFLVAALVCLTTMTRMVEEERTQLGTLKALGYSSGAIASKYLIYSLSASLIGSVIGLALGFIVFPTAISAAFGIMYDLPQCVLRFKWDYALIGTVISLLCTTAAALIACRKELIENPAKLMRPKPPKKGKRILLEKITFIWSRMNFTSKVTARNLFRNKRRFFTTLIGVAGCTALLLTGFGLGDSIGAIMTNQFGEDGISQYDVQIVLNQEYDGTEDPEPVKQITSRAEIQNAMMTQMDAINASSDRTDDVLEINLLVPREPAELSKFIKLEDCDTHEAVSLNDSGVIITEKLADQTDTQPGDYITLTVNNQDYSVPVTAIVENYTFHYVYMSPAMYQSIFGEAPAYSYVVATLGNDVSAAQKDSLATDLMKVTGIDAVAYTTATIDTFETTIDSLNLVVVVFIVAAGALAFVVLYNLANLNLNERVREVATIKVLGFRDKEVSAYIVRENIILTIIGVILGLVLGIFLHRFVISAISVDVVMFGKTVAPLSYLYAALLSFVFAALVNLIVHKKLRKVNMVESLKAVE</sequence>
<accession>A0A9D1SMM9</accession>
<evidence type="ECO:0000256" key="7">
    <source>
        <dbReference type="SAM" id="Phobius"/>
    </source>
</evidence>
<dbReference type="GO" id="GO:0005886">
    <property type="term" value="C:plasma membrane"/>
    <property type="evidence" value="ECO:0007669"/>
    <property type="project" value="UniProtKB-SubCell"/>
</dbReference>
<feature type="coiled-coil region" evidence="6">
    <location>
        <begin position="286"/>
        <end position="415"/>
    </location>
</feature>
<evidence type="ECO:0000256" key="1">
    <source>
        <dbReference type="ARBA" id="ARBA00004651"/>
    </source>
</evidence>
<dbReference type="EMBL" id="DVNM01000005">
    <property type="protein sequence ID" value="HIU68552.1"/>
    <property type="molecule type" value="Genomic_DNA"/>
</dbReference>
<feature type="transmembrane region" description="Helical" evidence="7">
    <location>
        <begin position="1133"/>
        <end position="1151"/>
    </location>
</feature>
<proteinExistence type="predicted"/>